<dbReference type="Proteomes" id="UP000241764">
    <property type="component" value="Unassembled WGS sequence"/>
</dbReference>
<organism evidence="2 3">
    <name type="scientific">Phyllobacterium sophorae</name>
    <dbReference type="NCBI Taxonomy" id="1520277"/>
    <lineage>
        <taxon>Bacteria</taxon>
        <taxon>Pseudomonadati</taxon>
        <taxon>Pseudomonadota</taxon>
        <taxon>Alphaproteobacteria</taxon>
        <taxon>Hyphomicrobiales</taxon>
        <taxon>Phyllobacteriaceae</taxon>
        <taxon>Phyllobacterium</taxon>
    </lineage>
</organism>
<evidence type="ECO:0000313" key="2">
    <source>
        <dbReference type="EMBL" id="PSH61137.1"/>
    </source>
</evidence>
<keyword evidence="1" id="KW-0472">Membrane</keyword>
<proteinExistence type="predicted"/>
<protein>
    <submittedName>
        <fullName evidence="2">Uncharacterized protein</fullName>
    </submittedName>
</protein>
<dbReference type="EMBL" id="PGGM01000014">
    <property type="protein sequence ID" value="PSH61137.1"/>
    <property type="molecule type" value="Genomic_DNA"/>
</dbReference>
<evidence type="ECO:0000313" key="3">
    <source>
        <dbReference type="Proteomes" id="UP000241764"/>
    </source>
</evidence>
<evidence type="ECO:0000256" key="1">
    <source>
        <dbReference type="SAM" id="Phobius"/>
    </source>
</evidence>
<name>A0A2P7B3U7_9HYPH</name>
<keyword evidence="1" id="KW-1133">Transmembrane helix</keyword>
<accession>A0A2P7B3U7</accession>
<dbReference type="AlphaFoldDB" id="A0A2P7B3U7"/>
<feature type="transmembrane region" description="Helical" evidence="1">
    <location>
        <begin position="86"/>
        <end position="105"/>
    </location>
</feature>
<sequence length="113" mass="12920">MSTFKLQSKLFEIRVLSAYQRKGFSQLFSLNNRRQIHVLRHTPGQAMSYFAIVMDNCQYDQPRSYPPFTLRNSCTKLLKFSAFPPYALLVPCLAACALMAGGSWIKQRPALAR</sequence>
<reference evidence="3" key="1">
    <citation type="submission" date="2017-11" db="EMBL/GenBank/DDBJ databases">
        <authorList>
            <person name="Kuznetsova I."/>
            <person name="Sazanova A."/>
            <person name="Chirak E."/>
            <person name="Safronova V."/>
            <person name="Willems A."/>
        </authorList>
    </citation>
    <scope>NUCLEOTIDE SEQUENCE [LARGE SCALE GENOMIC DNA]</scope>
    <source>
        <strain evidence="3">CCBAU 03422</strain>
    </source>
</reference>
<comment type="caution">
    <text evidence="2">The sequence shown here is derived from an EMBL/GenBank/DDBJ whole genome shotgun (WGS) entry which is preliminary data.</text>
</comment>
<gene>
    <name evidence="2" type="ORF">CU103_24650</name>
</gene>
<keyword evidence="1" id="KW-0812">Transmembrane</keyword>
<keyword evidence="3" id="KW-1185">Reference proteome</keyword>